<feature type="domain" description="DUF6455" evidence="1">
    <location>
        <begin position="1"/>
        <end position="88"/>
    </location>
</feature>
<proteinExistence type="predicted"/>
<organism evidence="2 3">
    <name type="scientific">Phaeobacter italicus</name>
    <dbReference type="NCBI Taxonomy" id="481446"/>
    <lineage>
        <taxon>Bacteria</taxon>
        <taxon>Pseudomonadati</taxon>
        <taxon>Pseudomonadota</taxon>
        <taxon>Alphaproteobacteria</taxon>
        <taxon>Rhodobacterales</taxon>
        <taxon>Roseobacteraceae</taxon>
        <taxon>Phaeobacter</taxon>
    </lineage>
</organism>
<protein>
    <recommendedName>
        <fullName evidence="1">DUF6455 domain-containing protein</fullName>
    </recommendedName>
</protein>
<evidence type="ECO:0000313" key="2">
    <source>
        <dbReference type="EMBL" id="CRL11768.1"/>
    </source>
</evidence>
<evidence type="ECO:0000259" key="1">
    <source>
        <dbReference type="Pfam" id="PF20056"/>
    </source>
</evidence>
<dbReference type="OrthoDB" id="7689275at2"/>
<sequence length="91" mass="10092">MQTLGDPLRHLRLMARMGKVVGADLSASFAAGDFDQQDWAAMITRCRGCSEVHRCERFLAAHEQTDSPRSMAPMEGCRNAARLTALRDRVA</sequence>
<dbReference type="Proteomes" id="UP000043764">
    <property type="component" value="Unassembled WGS sequence"/>
</dbReference>
<keyword evidence="3" id="KW-1185">Reference proteome</keyword>
<dbReference type="Pfam" id="PF20056">
    <property type="entry name" value="DUF6455"/>
    <property type="match status" value="1"/>
</dbReference>
<name>A0A0H5D4Y5_9RHOB</name>
<dbReference type="AlphaFoldDB" id="A0A0H5D4Y5"/>
<dbReference type="RefSeq" id="WP_008563259.1">
    <property type="nucleotide sequence ID" value="NZ_CANLNU010000002.1"/>
</dbReference>
<dbReference type="STRING" id="481446.NIT7645_03763"/>
<accession>A0A0H5D4Y5</accession>
<dbReference type="InterPro" id="IPR045601">
    <property type="entry name" value="DUF6455"/>
</dbReference>
<evidence type="ECO:0000313" key="3">
    <source>
        <dbReference type="Proteomes" id="UP000043764"/>
    </source>
</evidence>
<dbReference type="EMBL" id="CVRL01000035">
    <property type="protein sequence ID" value="CRL11768.1"/>
    <property type="molecule type" value="Genomic_DNA"/>
</dbReference>
<reference evidence="2 3" key="1">
    <citation type="submission" date="2015-05" db="EMBL/GenBank/DDBJ databases">
        <authorList>
            <person name="Rodrigo-Torres Lidia"/>
            <person name="Arahal R.David."/>
        </authorList>
    </citation>
    <scope>NUCLEOTIDE SEQUENCE [LARGE SCALE GENOMIC DNA]</scope>
    <source>
        <strain evidence="2 3">CECT 7321</strain>
    </source>
</reference>
<gene>
    <name evidence="2" type="ORF">NIT7321_02638</name>
</gene>